<dbReference type="Proteomes" id="UP001589613">
    <property type="component" value="Unassembled WGS sequence"/>
</dbReference>
<reference evidence="3 4" key="1">
    <citation type="submission" date="2024-09" db="EMBL/GenBank/DDBJ databases">
        <authorList>
            <person name="Sun Q."/>
            <person name="Mori K."/>
        </authorList>
    </citation>
    <scope>NUCLEOTIDE SEQUENCE [LARGE SCALE GENOMIC DNA]</scope>
    <source>
        <strain evidence="3 4">JCM 12763</strain>
    </source>
</reference>
<evidence type="ECO:0000256" key="1">
    <source>
        <dbReference type="ARBA" id="ARBA00009981"/>
    </source>
</evidence>
<comment type="caution">
    <text evidence="3">The sequence shown here is derived from an EMBL/GenBank/DDBJ whole genome shotgun (WGS) entry which is preliminary data.</text>
</comment>
<keyword evidence="4" id="KW-1185">Reference proteome</keyword>
<dbReference type="InterPro" id="IPR051416">
    <property type="entry name" value="phD-YefM_TA_antitoxins"/>
</dbReference>
<comment type="similarity">
    <text evidence="1 2">Belongs to the phD/YefM antitoxin family.</text>
</comment>
<comment type="function">
    <text evidence="2">Antitoxin component of a type II toxin-antitoxin (TA) system.</text>
</comment>
<accession>A0ABV5V5N8</accession>
<gene>
    <name evidence="3" type="ORF">ACFFN0_13950</name>
</gene>
<dbReference type="Pfam" id="PF02604">
    <property type="entry name" value="PhdYeFM_antitox"/>
    <property type="match status" value="1"/>
</dbReference>
<dbReference type="RefSeq" id="WP_075959185.1">
    <property type="nucleotide sequence ID" value="NZ_JBHMAX010000024.1"/>
</dbReference>
<evidence type="ECO:0000313" key="4">
    <source>
        <dbReference type="Proteomes" id="UP001589613"/>
    </source>
</evidence>
<sequence>MEVVKVQQAKTHLSALLARVEEGEEVLIARADRVVARLVPVTPRPRRLGFGSYRLPATFFDELPGEELDAWEGR</sequence>
<organism evidence="3 4">
    <name type="scientific">Ornithinimicrobium kibberense</name>
    <dbReference type="NCBI Taxonomy" id="282060"/>
    <lineage>
        <taxon>Bacteria</taxon>
        <taxon>Bacillati</taxon>
        <taxon>Actinomycetota</taxon>
        <taxon>Actinomycetes</taxon>
        <taxon>Micrococcales</taxon>
        <taxon>Ornithinimicrobiaceae</taxon>
        <taxon>Ornithinimicrobium</taxon>
    </lineage>
</organism>
<protein>
    <recommendedName>
        <fullName evidence="2">Antitoxin</fullName>
    </recommendedName>
</protein>
<dbReference type="EMBL" id="JBHMAX010000024">
    <property type="protein sequence ID" value="MFB9733149.1"/>
    <property type="molecule type" value="Genomic_DNA"/>
</dbReference>
<dbReference type="NCBIfam" id="TIGR01552">
    <property type="entry name" value="phd_fam"/>
    <property type="match status" value="1"/>
</dbReference>
<dbReference type="Gene3D" id="3.40.1620.10">
    <property type="entry name" value="YefM-like domain"/>
    <property type="match status" value="1"/>
</dbReference>
<evidence type="ECO:0000256" key="2">
    <source>
        <dbReference type="RuleBase" id="RU362080"/>
    </source>
</evidence>
<dbReference type="InterPro" id="IPR006442">
    <property type="entry name" value="Antitoxin_Phd/YefM"/>
</dbReference>
<dbReference type="PANTHER" id="PTHR35377">
    <property type="entry name" value="ANTITOXIN VAPB49-RELATED-RELATED"/>
    <property type="match status" value="1"/>
</dbReference>
<evidence type="ECO:0000313" key="3">
    <source>
        <dbReference type="EMBL" id="MFB9733149.1"/>
    </source>
</evidence>
<dbReference type="SUPFAM" id="SSF143120">
    <property type="entry name" value="YefM-like"/>
    <property type="match status" value="1"/>
</dbReference>
<name>A0ABV5V5N8_9MICO</name>
<proteinExistence type="inferred from homology"/>
<dbReference type="InterPro" id="IPR036165">
    <property type="entry name" value="YefM-like_sf"/>
</dbReference>